<dbReference type="SUPFAM" id="SSF63825">
    <property type="entry name" value="YWTD domain"/>
    <property type="match status" value="1"/>
</dbReference>
<protein>
    <recommendedName>
        <fullName evidence="3">Bacterial repeat domain-containing protein</fullName>
    </recommendedName>
</protein>
<evidence type="ECO:0000313" key="2">
    <source>
        <dbReference type="Proteomes" id="UP000224563"/>
    </source>
</evidence>
<dbReference type="InterPro" id="IPR015943">
    <property type="entry name" value="WD40/YVTN_repeat-like_dom_sf"/>
</dbReference>
<reference evidence="1 2" key="2">
    <citation type="submission" date="2017-10" db="EMBL/GenBank/DDBJ databases">
        <authorList>
            <person name="Banno H."/>
            <person name="Chua N.-H."/>
        </authorList>
    </citation>
    <scope>NUCLEOTIDE SEQUENCE [LARGE SCALE GENOMIC DNA]</scope>
    <source>
        <strain evidence="1 2">JK623</strain>
    </source>
</reference>
<dbReference type="EMBL" id="PDYG01000006">
    <property type="protein sequence ID" value="PHU38553.1"/>
    <property type="molecule type" value="Genomic_DNA"/>
</dbReference>
<evidence type="ECO:0000313" key="1">
    <source>
        <dbReference type="EMBL" id="PHU38553.1"/>
    </source>
</evidence>
<organism evidence="1 2">
    <name type="scientific">Agathobacter ruminis</name>
    <dbReference type="NCBI Taxonomy" id="1712665"/>
    <lineage>
        <taxon>Bacteria</taxon>
        <taxon>Bacillati</taxon>
        <taxon>Bacillota</taxon>
        <taxon>Clostridia</taxon>
        <taxon>Lachnospirales</taxon>
        <taxon>Lachnospiraceae</taxon>
        <taxon>Agathobacter</taxon>
    </lineage>
</organism>
<keyword evidence="2" id="KW-1185">Reference proteome</keyword>
<evidence type="ECO:0008006" key="3">
    <source>
        <dbReference type="Google" id="ProtNLM"/>
    </source>
</evidence>
<gene>
    <name evidence="1" type="ORF">CSX02_02190</name>
</gene>
<dbReference type="AlphaFoldDB" id="A0A2G3E630"/>
<dbReference type="Proteomes" id="UP000224563">
    <property type="component" value="Unassembled WGS sequence"/>
</dbReference>
<comment type="caution">
    <text evidence="1">The sequence shown here is derived from an EMBL/GenBank/DDBJ whole genome shotgun (WGS) entry which is preliminary data.</text>
</comment>
<dbReference type="InterPro" id="IPR042229">
    <property type="entry name" value="Listeria/Bacterioides_rpt_sf"/>
</dbReference>
<reference evidence="1 2" key="1">
    <citation type="submission" date="2017-10" db="EMBL/GenBank/DDBJ databases">
        <title>Resolving the taxonomy of Roseburia spp., Eubacterium rectale and Agathobacter spp. through phylogenomic analysis.</title>
        <authorList>
            <person name="Sheridan P.O."/>
            <person name="Walker A.W."/>
            <person name="Duncan S.H."/>
            <person name="Scott K.P."/>
            <person name="Toole P.W.O."/>
            <person name="Luis P."/>
            <person name="Flint H.J."/>
        </authorList>
    </citation>
    <scope>NUCLEOTIDE SEQUENCE [LARGE SCALE GENOMIC DNA]</scope>
    <source>
        <strain evidence="1 2">JK623</strain>
    </source>
</reference>
<name>A0A2G3E630_9FIRM</name>
<accession>A0A2G3E630</accession>
<sequence>MQKSSIIKCILFVLIFWGAILIAPRSLHAEVLPDGHQGHTHIVYILFGGTNNPFNQSDFTTDQGEIYLRAPYKNGFAFKGWYLDSHYTHRVHWVDTSSAMTLVLYARWDANIDNVGNVMHYPYEEKLSFLSTSADYYALKNMDYYFLEDLNIPGMPSTKEKDFISRMISSTDQLPQGFCFTEKYVLITAYSTQENAMGELMVFDRETNSYLVTLAMDPKSHLGGVAFDGLNVWVCNSKRMTIERISLDFIDLMVNKNRGEVVDASAVVDSYKVSNKPSCISFYDGRIWVATHNILMNGKLVSYYYDGNRNTLKKMGGYTIPSKVQGIAFDSFGHVYLSTSYGRNSSSYLKIYQSVADLSAQPNRPVAEVEMPPGSEEIDIDPENDIHIVFETAGEKYYLGTDGKGIAEYPLDKLLIIPNISEQIFP</sequence>
<dbReference type="Gene3D" id="2.60.40.4270">
    <property type="entry name" value="Listeria-Bacteroides repeat domain"/>
    <property type="match status" value="1"/>
</dbReference>
<dbReference type="Gene3D" id="2.130.10.10">
    <property type="entry name" value="YVTN repeat-like/Quinoprotein amine dehydrogenase"/>
    <property type="match status" value="1"/>
</dbReference>
<proteinExistence type="predicted"/>
<dbReference type="RefSeq" id="WP_099385464.1">
    <property type="nucleotide sequence ID" value="NZ_JANSWH010000099.1"/>
</dbReference>